<comment type="caution">
    <text evidence="3">The sequence shown here is derived from an EMBL/GenBank/DDBJ whole genome shotgun (WGS) entry which is preliminary data.</text>
</comment>
<organism evidence="3 4">
    <name type="scientific">Azospirillum brasilense</name>
    <dbReference type="NCBI Taxonomy" id="192"/>
    <lineage>
        <taxon>Bacteria</taxon>
        <taxon>Pseudomonadati</taxon>
        <taxon>Pseudomonadota</taxon>
        <taxon>Alphaproteobacteria</taxon>
        <taxon>Rhodospirillales</taxon>
        <taxon>Azospirillaceae</taxon>
        <taxon>Azospirillum</taxon>
    </lineage>
</organism>
<dbReference type="GO" id="GO:0003677">
    <property type="term" value="F:DNA binding"/>
    <property type="evidence" value="ECO:0007669"/>
    <property type="project" value="UniProtKB-KW"/>
</dbReference>
<reference evidence="3 4" key="1">
    <citation type="submission" date="2019-06" db="EMBL/GenBank/DDBJ databases">
        <title>Genomic Encyclopedia of Type Strains, Phase IV (KMG-V): Genome sequencing to study the core and pangenomes of soil and plant-associated prokaryotes.</title>
        <authorList>
            <person name="Whitman W."/>
        </authorList>
    </citation>
    <scope>NUCLEOTIDE SEQUENCE [LARGE SCALE GENOMIC DNA]</scope>
    <source>
        <strain evidence="3 4">BR 11650</strain>
    </source>
</reference>
<keyword evidence="2" id="KW-0238">DNA-binding</keyword>
<dbReference type="GO" id="GO:0009307">
    <property type="term" value="P:DNA restriction-modification system"/>
    <property type="evidence" value="ECO:0007669"/>
    <property type="project" value="UniProtKB-KW"/>
</dbReference>
<proteinExistence type="predicted"/>
<accession>A0A560CJU1</accession>
<dbReference type="SUPFAM" id="SSF116734">
    <property type="entry name" value="DNA methylase specificity domain"/>
    <property type="match status" value="1"/>
</dbReference>
<keyword evidence="1" id="KW-0680">Restriction system</keyword>
<dbReference type="AlphaFoldDB" id="A0A560CJU1"/>
<sequence length="205" mass="22287">MRAVKRPMNGTRALALHDLLLCNAAHNKSYIGRDVTYSQLEGAYPSTEVMVIRVDRAQVPASFIRQYLKTDIGYRQIQSTIRGITAHSYPSDVKLIEIPIPPVADTEREIWFATDDKMLVAGRCADAAKLLTAVAVALVEHLIDGRLSEADLIAAQKGLEAGNRDADRAILQSLRQGDAADAPPLIPDLDGLYALLDEPDEGSGP</sequence>
<protein>
    <submittedName>
        <fullName evidence="3">Uncharacterized protein</fullName>
    </submittedName>
</protein>
<gene>
    <name evidence="3" type="ORF">FBZ83_104406</name>
</gene>
<name>A0A560CJU1_AZOBR</name>
<evidence type="ECO:0000256" key="1">
    <source>
        <dbReference type="ARBA" id="ARBA00022747"/>
    </source>
</evidence>
<evidence type="ECO:0000313" key="3">
    <source>
        <dbReference type="EMBL" id="TWA85134.1"/>
    </source>
</evidence>
<dbReference type="EMBL" id="VITH01000004">
    <property type="protein sequence ID" value="TWA85134.1"/>
    <property type="molecule type" value="Genomic_DNA"/>
</dbReference>
<dbReference type="Gene3D" id="3.90.220.20">
    <property type="entry name" value="DNA methylase specificity domains"/>
    <property type="match status" value="1"/>
</dbReference>
<evidence type="ECO:0000313" key="4">
    <source>
        <dbReference type="Proteomes" id="UP000318529"/>
    </source>
</evidence>
<dbReference type="Proteomes" id="UP000318529">
    <property type="component" value="Unassembled WGS sequence"/>
</dbReference>
<evidence type="ECO:0000256" key="2">
    <source>
        <dbReference type="ARBA" id="ARBA00023125"/>
    </source>
</evidence>
<dbReference type="InterPro" id="IPR044946">
    <property type="entry name" value="Restrct_endonuc_typeI_TRD_sf"/>
</dbReference>